<protein>
    <recommendedName>
        <fullName evidence="4">RIIa domain-containing protein</fullName>
    </recommendedName>
</protein>
<accession>A0A2P4SMA5</accession>
<evidence type="ECO:0000313" key="3">
    <source>
        <dbReference type="Proteomes" id="UP000237246"/>
    </source>
</evidence>
<dbReference type="GO" id="GO:0048240">
    <property type="term" value="P:sperm capacitation"/>
    <property type="evidence" value="ECO:0007669"/>
    <property type="project" value="InterPro"/>
</dbReference>
<dbReference type="PANTHER" id="PTHR15494:SF0">
    <property type="entry name" value="CALCIUM-BINDING TYROSINE PHOSPHORYLATION-REGULATED PROTEIN"/>
    <property type="match status" value="1"/>
</dbReference>
<evidence type="ECO:0000313" key="2">
    <source>
        <dbReference type="EMBL" id="POI25262.1"/>
    </source>
</evidence>
<keyword evidence="3" id="KW-1185">Reference proteome</keyword>
<name>A0A2P4SMA5_BAMTH</name>
<dbReference type="EMBL" id="PPHD01035400">
    <property type="protein sequence ID" value="POI25262.1"/>
    <property type="molecule type" value="Genomic_DNA"/>
</dbReference>
<evidence type="ECO:0000256" key="1">
    <source>
        <dbReference type="SAM" id="MobiDB-lite"/>
    </source>
</evidence>
<dbReference type="Proteomes" id="UP000237246">
    <property type="component" value="Unassembled WGS sequence"/>
</dbReference>
<proteinExistence type="predicted"/>
<dbReference type="GO" id="GO:0005737">
    <property type="term" value="C:cytoplasm"/>
    <property type="evidence" value="ECO:0007669"/>
    <property type="project" value="TreeGrafter"/>
</dbReference>
<dbReference type="GO" id="GO:0035686">
    <property type="term" value="C:sperm fibrous sheath"/>
    <property type="evidence" value="ECO:0007669"/>
    <property type="project" value="TreeGrafter"/>
</dbReference>
<dbReference type="OrthoDB" id="252964at2759"/>
<evidence type="ECO:0008006" key="4">
    <source>
        <dbReference type="Google" id="ProtNLM"/>
    </source>
</evidence>
<gene>
    <name evidence="2" type="ORF">CIB84_010988</name>
</gene>
<feature type="compositionally biased region" description="Basic and acidic residues" evidence="1">
    <location>
        <begin position="88"/>
        <end position="106"/>
    </location>
</feature>
<comment type="caution">
    <text evidence="2">The sequence shown here is derived from an EMBL/GenBank/DDBJ whole genome shotgun (WGS) entry which is preliminary data.</text>
</comment>
<reference evidence="2 3" key="1">
    <citation type="submission" date="2018-01" db="EMBL/GenBank/DDBJ databases">
        <title>Comparison of the Chinese Bamboo Partridge and Red Junglefowl genome sequences highlights the importance of demography in genome evolution.</title>
        <authorList>
            <person name="Tiley G.P."/>
            <person name="Kimball R.T."/>
            <person name="Braun E.L."/>
            <person name="Burleigh J.G."/>
        </authorList>
    </citation>
    <scope>NUCLEOTIDE SEQUENCE [LARGE SCALE GENOMIC DNA]</scope>
    <source>
        <strain evidence="2">RTK389</strain>
        <tissue evidence="2">Blood</tissue>
    </source>
</reference>
<dbReference type="AlphaFoldDB" id="A0A2P4SMA5"/>
<organism evidence="2 3">
    <name type="scientific">Bambusicola thoracicus</name>
    <name type="common">Chinese bamboo-partridge</name>
    <name type="synonym">Perdix thoracica</name>
    <dbReference type="NCBI Taxonomy" id="9083"/>
    <lineage>
        <taxon>Eukaryota</taxon>
        <taxon>Metazoa</taxon>
        <taxon>Chordata</taxon>
        <taxon>Craniata</taxon>
        <taxon>Vertebrata</taxon>
        <taxon>Euteleostomi</taxon>
        <taxon>Archelosauria</taxon>
        <taxon>Archosauria</taxon>
        <taxon>Dinosauria</taxon>
        <taxon>Saurischia</taxon>
        <taxon>Theropoda</taxon>
        <taxon>Coelurosauria</taxon>
        <taxon>Aves</taxon>
        <taxon>Neognathae</taxon>
        <taxon>Galloanserae</taxon>
        <taxon>Galliformes</taxon>
        <taxon>Phasianidae</taxon>
        <taxon>Perdicinae</taxon>
        <taxon>Bambusicola</taxon>
    </lineage>
</organism>
<feature type="compositionally biased region" description="Polar residues" evidence="1">
    <location>
        <begin position="107"/>
        <end position="123"/>
    </location>
</feature>
<dbReference type="InterPro" id="IPR047579">
    <property type="entry name" value="DD_CABYR_SP17"/>
</dbReference>
<feature type="region of interest" description="Disordered" evidence="1">
    <location>
        <begin position="88"/>
        <end position="146"/>
    </location>
</feature>
<dbReference type="GO" id="GO:0005509">
    <property type="term" value="F:calcium ion binding"/>
    <property type="evidence" value="ECO:0007669"/>
    <property type="project" value="InterPro"/>
</dbReference>
<sequence>MEPPDNVLNCFKTLLEGVSRAVIKQKPEDTAGFLASYLQEFIDFQKENPNLVLTEVVEKFDFKQETWNGELEDKTSNYNEALLLTESQRKESCTDRGEDRIPEDLTSRSSRISLCPSPTSSIPESKHPPGPDEALSPEGSELECVPSDPAQLPACVEDSSGSVCLVRDVATTVQTLQEDISAASAAEASRSQLQVRPWSSMSGELGPSDNQILVLTTDINQVSSVLLQEGLSSLPPPSPPTKEELQAVPSCSAAEATTTTDKLIMNAEVPFSIQQFPDKIIISFNGQAFSSVKLSFNTGRISCLAANDAVFQPEQMEAIAPMESAEQACFFR</sequence>
<dbReference type="SUPFAM" id="SSF47391">
    <property type="entry name" value="Dimerization-anchoring domain of cAMP-dependent PK regulatory subunit"/>
    <property type="match status" value="1"/>
</dbReference>
<dbReference type="PANTHER" id="PTHR15494">
    <property type="entry name" value="CALCIUM-BINDING TYROSINE PHOSPHORYLATION-REGULATED PROTEIN"/>
    <property type="match status" value="1"/>
</dbReference>
<dbReference type="CDD" id="cd12100">
    <property type="entry name" value="DD_CABYR_SP17"/>
    <property type="match status" value="1"/>
</dbReference>
<dbReference type="InterPro" id="IPR038848">
    <property type="entry name" value="CABYR"/>
</dbReference>